<evidence type="ECO:0000313" key="1">
    <source>
        <dbReference type="EMBL" id="MXO52432.1"/>
    </source>
</evidence>
<dbReference type="AlphaFoldDB" id="A0A844Y5Y5"/>
<proteinExistence type="predicted"/>
<sequence length="73" mass="8266">MEDRDRFAGFRSAVNIRMAHADPENALDAAKVSDECFALVTRAYLKHSGLDLLPDRIVGETAILWYRLQQGFL</sequence>
<dbReference type="EMBL" id="WTYD01000001">
    <property type="protein sequence ID" value="MXO52432.1"/>
    <property type="molecule type" value="Genomic_DNA"/>
</dbReference>
<dbReference type="Proteomes" id="UP000430272">
    <property type="component" value="Unassembled WGS sequence"/>
</dbReference>
<dbReference type="RefSeq" id="WP_160659417.1">
    <property type="nucleotide sequence ID" value="NZ_BAABDV010000001.1"/>
</dbReference>
<evidence type="ECO:0000313" key="2">
    <source>
        <dbReference type="Proteomes" id="UP000430272"/>
    </source>
</evidence>
<reference evidence="1 2" key="1">
    <citation type="submission" date="2019-12" db="EMBL/GenBank/DDBJ databases">
        <title>Genomic-based taxomic classification of the family Erythrobacteraceae.</title>
        <authorList>
            <person name="Xu L."/>
        </authorList>
    </citation>
    <scope>NUCLEOTIDE SEQUENCE [LARGE SCALE GENOMIC DNA]</scope>
    <source>
        <strain evidence="1 2">JCM 17468</strain>
    </source>
</reference>
<gene>
    <name evidence="1" type="ORF">GRI47_00225</name>
</gene>
<accession>A0A844Y5Y5</accession>
<comment type="caution">
    <text evidence="1">The sequence shown here is derived from an EMBL/GenBank/DDBJ whole genome shotgun (WGS) entry which is preliminary data.</text>
</comment>
<protein>
    <submittedName>
        <fullName evidence="1">Uncharacterized protein</fullName>
    </submittedName>
</protein>
<organism evidence="1 2">
    <name type="scientific">Qipengyuania pelagi</name>
    <dbReference type="NCBI Taxonomy" id="994320"/>
    <lineage>
        <taxon>Bacteria</taxon>
        <taxon>Pseudomonadati</taxon>
        <taxon>Pseudomonadota</taxon>
        <taxon>Alphaproteobacteria</taxon>
        <taxon>Sphingomonadales</taxon>
        <taxon>Erythrobacteraceae</taxon>
        <taxon>Qipengyuania</taxon>
    </lineage>
</organism>
<name>A0A844Y5Y5_9SPHN</name>
<keyword evidence="2" id="KW-1185">Reference proteome</keyword>